<gene>
    <name evidence="2" type="ORF">JHL15_07725</name>
</gene>
<organism evidence="2 3">
    <name type="scientific">Chryseobacterium paridis</name>
    <dbReference type="NCBI Taxonomy" id="2800328"/>
    <lineage>
        <taxon>Bacteria</taxon>
        <taxon>Pseudomonadati</taxon>
        <taxon>Bacteroidota</taxon>
        <taxon>Flavobacteriia</taxon>
        <taxon>Flavobacteriales</taxon>
        <taxon>Weeksellaceae</taxon>
        <taxon>Chryseobacterium group</taxon>
        <taxon>Chryseobacterium</taxon>
    </lineage>
</organism>
<dbReference type="Pfam" id="PF09697">
    <property type="entry name" value="Porph_ging"/>
    <property type="match status" value="1"/>
</dbReference>
<reference evidence="3" key="1">
    <citation type="submission" date="2021-01" db="EMBL/GenBank/DDBJ databases">
        <title>Genome public.</title>
        <authorList>
            <person name="Liu C."/>
            <person name="Sun Q."/>
        </authorList>
    </citation>
    <scope>NUCLEOTIDE SEQUENCE [LARGE SCALE GENOMIC DNA]</scope>
    <source>
        <strain evidence="3">YIM B02567</strain>
    </source>
</reference>
<accession>A0ABS1FT71</accession>
<evidence type="ECO:0000313" key="3">
    <source>
        <dbReference type="Proteomes" id="UP000628669"/>
    </source>
</evidence>
<keyword evidence="1" id="KW-0732">Signal</keyword>
<protein>
    <submittedName>
        <fullName evidence="2">GLPGLI family protein</fullName>
    </submittedName>
</protein>
<evidence type="ECO:0000313" key="2">
    <source>
        <dbReference type="EMBL" id="MBK1895631.1"/>
    </source>
</evidence>
<comment type="caution">
    <text evidence="2">The sequence shown here is derived from an EMBL/GenBank/DDBJ whole genome shotgun (WGS) entry which is preliminary data.</text>
</comment>
<dbReference type="EMBL" id="JAENHK010000007">
    <property type="protein sequence ID" value="MBK1895631.1"/>
    <property type="molecule type" value="Genomic_DNA"/>
</dbReference>
<sequence>MKVLFLILCNSFCLAQNMSFVYEMKYHINVEKPNNFETSYMMLDVAEKTSIFRENHGRTADSTRIHKGNRWLQTGFENQFYVKKDLAKNKISKIISNREDDFLLPIEDDLQWNISSEKKKIGTYNAQKATLTYGGREWTAWFTNDISIHDGPYIFNGLPGLIVSIADSTGDYNFHLIQTKKFKDLYDARVKALPINWSKYEELAKSYYQKPFGYGKVTFLDKDGNPKDDKEIISDVQKGIKRENNPIELNHKIDY</sequence>
<feature type="signal peptide" evidence="1">
    <location>
        <begin position="1"/>
        <end position="15"/>
    </location>
</feature>
<keyword evidence="3" id="KW-1185">Reference proteome</keyword>
<proteinExistence type="predicted"/>
<dbReference type="Proteomes" id="UP000628669">
    <property type="component" value="Unassembled WGS sequence"/>
</dbReference>
<dbReference type="NCBIfam" id="TIGR01200">
    <property type="entry name" value="GLPGLI"/>
    <property type="match status" value="1"/>
</dbReference>
<feature type="chain" id="PRO_5045087337" evidence="1">
    <location>
        <begin position="16"/>
        <end position="255"/>
    </location>
</feature>
<name>A0ABS1FT71_9FLAO</name>
<dbReference type="InterPro" id="IPR005901">
    <property type="entry name" value="GLPGLI"/>
</dbReference>
<evidence type="ECO:0000256" key="1">
    <source>
        <dbReference type="SAM" id="SignalP"/>
    </source>
</evidence>